<dbReference type="EMBL" id="AP017313">
    <property type="protein sequence ID" value="BAU52547.1"/>
    <property type="molecule type" value="Genomic_DNA"/>
</dbReference>
<proteinExistence type="predicted"/>
<dbReference type="KEGG" id="mgot:MgSA37_00709"/>
<dbReference type="AlphaFoldDB" id="A0A125T275"/>
<protein>
    <submittedName>
        <fullName evidence="1">Uncharacterized protein</fullName>
    </submittedName>
</protein>
<dbReference type="RefSeq" id="WP_096349861.1">
    <property type="nucleotide sequence ID" value="NZ_AP017313.1"/>
</dbReference>
<dbReference type="OrthoDB" id="796539at2"/>
<accession>A0A125T275</accession>
<gene>
    <name evidence="1" type="ORF">MgSA37_00709</name>
</gene>
<keyword evidence="2" id="KW-1185">Reference proteome</keyword>
<reference evidence="1 2" key="1">
    <citation type="submission" date="2015-12" db="EMBL/GenBank/DDBJ databases">
        <title>Genome sequence of Mucilaginibacter gotjawali.</title>
        <authorList>
            <person name="Lee J.S."/>
            <person name="Lee K.C."/>
            <person name="Kim K.K."/>
            <person name="Lee B.W."/>
        </authorList>
    </citation>
    <scope>NUCLEOTIDE SEQUENCE [LARGE SCALE GENOMIC DNA]</scope>
    <source>
        <strain evidence="1 2">SA3-7</strain>
    </source>
</reference>
<dbReference type="Proteomes" id="UP000218263">
    <property type="component" value="Chromosome"/>
</dbReference>
<sequence length="121" mass="13010">MKKRLFTTAALVCCVVAAFAFAASLAGKWTGTLNTPDGNQFPLTYTFKTDSGKLTGVASSPQGDVNITDGKFIDPTDFTFNVSVNGTDVKHTGKFYPDADSVGMDIDFNGMKMHATLKRDK</sequence>
<organism evidence="1 2">
    <name type="scientific">Mucilaginibacter gotjawali</name>
    <dbReference type="NCBI Taxonomy" id="1550579"/>
    <lineage>
        <taxon>Bacteria</taxon>
        <taxon>Pseudomonadati</taxon>
        <taxon>Bacteroidota</taxon>
        <taxon>Sphingobacteriia</taxon>
        <taxon>Sphingobacteriales</taxon>
        <taxon>Sphingobacteriaceae</taxon>
        <taxon>Mucilaginibacter</taxon>
    </lineage>
</organism>
<evidence type="ECO:0000313" key="2">
    <source>
        <dbReference type="Proteomes" id="UP000218263"/>
    </source>
</evidence>
<evidence type="ECO:0000313" key="1">
    <source>
        <dbReference type="EMBL" id="BAU52547.1"/>
    </source>
</evidence>
<name>A0A125T275_9SPHI</name>